<evidence type="ECO:0000313" key="5">
    <source>
        <dbReference type="EMBL" id="GAA2666635.1"/>
    </source>
</evidence>
<keyword evidence="6" id="KW-1185">Reference proteome</keyword>
<keyword evidence="2" id="KW-0720">Serine protease</keyword>
<evidence type="ECO:0000313" key="6">
    <source>
        <dbReference type="Proteomes" id="UP001501666"/>
    </source>
</evidence>
<dbReference type="SUPFAM" id="SSF53474">
    <property type="entry name" value="alpha/beta-Hydrolases"/>
    <property type="match status" value="1"/>
</dbReference>
<reference evidence="6" key="1">
    <citation type="journal article" date="2019" name="Int. J. Syst. Evol. Microbiol.">
        <title>The Global Catalogue of Microorganisms (GCM) 10K type strain sequencing project: providing services to taxonomists for standard genome sequencing and annotation.</title>
        <authorList>
            <consortium name="The Broad Institute Genomics Platform"/>
            <consortium name="The Broad Institute Genome Sequencing Center for Infectious Disease"/>
            <person name="Wu L."/>
            <person name="Ma J."/>
        </authorList>
    </citation>
    <scope>NUCLEOTIDE SEQUENCE [LARGE SCALE GENOMIC DNA]</scope>
    <source>
        <strain evidence="6">JCM 6835</strain>
    </source>
</reference>
<feature type="region of interest" description="Disordered" evidence="3">
    <location>
        <begin position="46"/>
        <end position="68"/>
    </location>
</feature>
<dbReference type="Proteomes" id="UP001501666">
    <property type="component" value="Unassembled WGS sequence"/>
</dbReference>
<keyword evidence="2" id="KW-0645">Protease</keyword>
<dbReference type="RefSeq" id="WP_346149048.1">
    <property type="nucleotide sequence ID" value="NZ_BAAATE010000011.1"/>
</dbReference>
<dbReference type="InterPro" id="IPR011659">
    <property type="entry name" value="WD40"/>
</dbReference>
<dbReference type="Pfam" id="PF00326">
    <property type="entry name" value="Peptidase_S9"/>
    <property type="match status" value="1"/>
</dbReference>
<evidence type="ECO:0000256" key="3">
    <source>
        <dbReference type="SAM" id="MobiDB-lite"/>
    </source>
</evidence>
<dbReference type="EMBL" id="BAAATE010000011">
    <property type="protein sequence ID" value="GAA2666635.1"/>
    <property type="molecule type" value="Genomic_DNA"/>
</dbReference>
<name>A0ABP6EF27_9ACTN</name>
<organism evidence="5 6">
    <name type="scientific">Nonomuraea recticatena</name>
    <dbReference type="NCBI Taxonomy" id="46178"/>
    <lineage>
        <taxon>Bacteria</taxon>
        <taxon>Bacillati</taxon>
        <taxon>Actinomycetota</taxon>
        <taxon>Actinomycetes</taxon>
        <taxon>Streptosporangiales</taxon>
        <taxon>Streptosporangiaceae</taxon>
        <taxon>Nonomuraea</taxon>
    </lineage>
</organism>
<feature type="region of interest" description="Disordered" evidence="3">
    <location>
        <begin position="173"/>
        <end position="195"/>
    </location>
</feature>
<sequence length="636" mass="68479">MKPRDISLLHTLGTPSVSPEGTQAVVAVTRPDLDADEYRGELWLVPTDGSGEPRQLTGGRRDAEPAYSPDGRWLAFTRAENGGKPQLHVMPTAGGEPWRVTDQPLGAGKPTWSPDSRQLAFVARVPEEGRYGDTKPEKERPRRITGLKYRLDNLGFYTDRRSHVFVVDPFASRTSPSPAVQVTEGDHDHDEPAWSPDGARLTFAAARHDGRGFDHYSDVWTCAPDGTGLRRVTDTTLSVGLPRFTPDGETICFVAAEPGPEGRTLIARHHGVFSVPADGSAAPRRLTAAEPYHLAGKGTIVPTADGVLFPSENRGASDLLLVPYDGGEPTVLIAGRREVFAPAHAGGTIVATVADQNSAGELVVLRDGKESTPTAFSALTPLPLEEITTTAPDGHPVHGWVVRPTGEGPHPTLLMIHGGPFTQYGWHLFDEAQVYAAAGYAVVMGNPRGSSGYGQAHGAAVIGDVGNVSAVDLLALLDAALATGGLDADRVGVLGGSHGGYMTTWLAAHHGDRFKAAISERAVNAIDSFHGSSDIGWSFAHDLYGPDPERWRDLSPLSHAHRIGMPFLIIHSENDWRCPVEQAQRLFVALKLRGVETELLLFPGEGHEMSRSGLPSHRVARFEAILDWWNRHLPTT</sequence>
<dbReference type="PANTHER" id="PTHR42776">
    <property type="entry name" value="SERINE PEPTIDASE S9 FAMILY MEMBER"/>
    <property type="match status" value="1"/>
</dbReference>
<evidence type="ECO:0000259" key="4">
    <source>
        <dbReference type="Pfam" id="PF00326"/>
    </source>
</evidence>
<protein>
    <submittedName>
        <fullName evidence="5">S9 family peptidase</fullName>
    </submittedName>
</protein>
<dbReference type="InterPro" id="IPR001375">
    <property type="entry name" value="Peptidase_S9_cat"/>
</dbReference>
<dbReference type="Gene3D" id="3.40.50.1820">
    <property type="entry name" value="alpha/beta hydrolase"/>
    <property type="match status" value="1"/>
</dbReference>
<proteinExistence type="predicted"/>
<comment type="caution">
    <text evidence="5">The sequence shown here is derived from an EMBL/GenBank/DDBJ whole genome shotgun (WGS) entry which is preliminary data.</text>
</comment>
<feature type="domain" description="Peptidase S9 prolyl oligopeptidase catalytic" evidence="4">
    <location>
        <begin position="426"/>
        <end position="633"/>
    </location>
</feature>
<accession>A0ABP6EF27</accession>
<dbReference type="Gene3D" id="2.120.10.30">
    <property type="entry name" value="TolB, C-terminal domain"/>
    <property type="match status" value="2"/>
</dbReference>
<dbReference type="InterPro" id="IPR011042">
    <property type="entry name" value="6-blade_b-propeller_TolB-like"/>
</dbReference>
<dbReference type="PANTHER" id="PTHR42776:SF27">
    <property type="entry name" value="DIPEPTIDYL PEPTIDASE FAMILY MEMBER 6"/>
    <property type="match status" value="1"/>
</dbReference>
<keyword evidence="1" id="KW-0378">Hydrolase</keyword>
<dbReference type="SUPFAM" id="SSF82171">
    <property type="entry name" value="DPP6 N-terminal domain-like"/>
    <property type="match status" value="1"/>
</dbReference>
<evidence type="ECO:0000256" key="1">
    <source>
        <dbReference type="ARBA" id="ARBA00022801"/>
    </source>
</evidence>
<evidence type="ECO:0000256" key="2">
    <source>
        <dbReference type="ARBA" id="ARBA00022825"/>
    </source>
</evidence>
<dbReference type="Pfam" id="PF07676">
    <property type="entry name" value="PD40"/>
    <property type="match status" value="4"/>
</dbReference>
<dbReference type="InterPro" id="IPR029058">
    <property type="entry name" value="AB_hydrolase_fold"/>
</dbReference>
<gene>
    <name evidence="5" type="ORF">GCM10010412_043680</name>
</gene>
<feature type="region of interest" description="Disordered" evidence="3">
    <location>
        <begin position="1"/>
        <end position="20"/>
    </location>
</feature>